<gene>
    <name evidence="2" type="ORF">HX788_13955</name>
    <name evidence="3" type="ORF">HX795_05480</name>
</gene>
<dbReference type="Gene3D" id="3.90.1650.10">
    <property type="entry name" value="PA1123-like"/>
    <property type="match status" value="1"/>
</dbReference>
<feature type="domain" description="PA1123-like" evidence="1">
    <location>
        <begin position="1"/>
        <end position="105"/>
    </location>
</feature>
<protein>
    <submittedName>
        <fullName evidence="2">DUF2025 family protein</fullName>
    </submittedName>
</protein>
<dbReference type="Proteomes" id="UP000590218">
    <property type="component" value="Unassembled WGS sequence"/>
</dbReference>
<dbReference type="Pfam" id="PF09634">
    <property type="entry name" value="DUF2025"/>
    <property type="match status" value="1"/>
</dbReference>
<evidence type="ECO:0000313" key="5">
    <source>
        <dbReference type="Proteomes" id="UP000590218"/>
    </source>
</evidence>
<sequence>MRITSELICQAADQLQGFVGLNRKTGYYIVRFSEDAFGMDVADDGIIPTAEFVWLPAADHTMTLSRERLQLLLDQNIDDRINITEPLRVYMRRVEIPQISALRSLVSQVQASGEQPVGLAR</sequence>
<comment type="caution">
    <text evidence="2">The sequence shown here is derived from an EMBL/GenBank/DDBJ whole genome shotgun (WGS) entry which is preliminary data.</text>
</comment>
<dbReference type="RefSeq" id="WP_176991469.1">
    <property type="nucleotide sequence ID" value="NZ_JACARL010000030.1"/>
</dbReference>
<dbReference type="AlphaFoldDB" id="A0A7Y8E529"/>
<evidence type="ECO:0000313" key="4">
    <source>
        <dbReference type="Proteomes" id="UP000563268"/>
    </source>
</evidence>
<dbReference type="EMBL" id="JACARM010000028">
    <property type="protein sequence ID" value="NWE08197.1"/>
    <property type="molecule type" value="Genomic_DNA"/>
</dbReference>
<dbReference type="Proteomes" id="UP000563268">
    <property type="component" value="Unassembled WGS sequence"/>
</dbReference>
<reference evidence="4 5" key="1">
    <citation type="submission" date="2020-04" db="EMBL/GenBank/DDBJ databases">
        <title>Molecular characterization of pseudomonads from Agaricus bisporus reveal novel blotch 2 pathogens in Western Europe.</title>
        <authorList>
            <person name="Taparia T."/>
            <person name="Krijger M."/>
            <person name="Haynes E."/>
            <person name="Elpinstone J.G."/>
            <person name="Noble R."/>
            <person name="Van Der Wolf J."/>
        </authorList>
    </citation>
    <scope>NUCLEOTIDE SEQUENCE [LARGE SCALE GENOMIC DNA]</scope>
    <source>
        <strain evidence="3 5">K6002</strain>
        <strain evidence="2 4">K7002</strain>
    </source>
</reference>
<name>A0A7Y8E529_9PSED</name>
<dbReference type="InterPro" id="IPR036808">
    <property type="entry name" value="PA1123-like_sf"/>
</dbReference>
<dbReference type="SUPFAM" id="SSF160477">
    <property type="entry name" value="PA1123-like"/>
    <property type="match status" value="1"/>
</dbReference>
<accession>A0A7Y8E529</accession>
<evidence type="ECO:0000259" key="1">
    <source>
        <dbReference type="Pfam" id="PF09634"/>
    </source>
</evidence>
<dbReference type="EMBL" id="JACARL010000030">
    <property type="protein sequence ID" value="NWE81540.1"/>
    <property type="molecule type" value="Genomic_DNA"/>
</dbReference>
<organism evidence="2 4">
    <name type="scientific">Pseudomonas edaphica</name>
    <dbReference type="NCBI Taxonomy" id="2006980"/>
    <lineage>
        <taxon>Bacteria</taxon>
        <taxon>Pseudomonadati</taxon>
        <taxon>Pseudomonadota</taxon>
        <taxon>Gammaproteobacteria</taxon>
        <taxon>Pseudomonadales</taxon>
        <taxon>Pseudomonadaceae</taxon>
        <taxon>Pseudomonas</taxon>
    </lineage>
</organism>
<evidence type="ECO:0000313" key="2">
    <source>
        <dbReference type="EMBL" id="NWE08197.1"/>
    </source>
</evidence>
<dbReference type="InterPro" id="IPR023117">
    <property type="entry name" value="PA1123-like_domain"/>
</dbReference>
<evidence type="ECO:0000313" key="3">
    <source>
        <dbReference type="EMBL" id="NWE81540.1"/>
    </source>
</evidence>
<proteinExistence type="predicted"/>